<name>A0A6A4RR70_9RHOB</name>
<keyword evidence="1" id="KW-0472">Membrane</keyword>
<feature type="transmembrane region" description="Helical" evidence="1">
    <location>
        <begin position="75"/>
        <end position="94"/>
    </location>
</feature>
<dbReference type="EMBL" id="WSFO01000001">
    <property type="protein sequence ID" value="KAE9632684.1"/>
    <property type="molecule type" value="Genomic_DNA"/>
</dbReference>
<dbReference type="Pfam" id="PF14248">
    <property type="entry name" value="DUF4345"/>
    <property type="match status" value="1"/>
</dbReference>
<accession>A0A6A4RR70</accession>
<gene>
    <name evidence="2" type="ORF">GP644_02620</name>
</gene>
<evidence type="ECO:0000256" key="1">
    <source>
        <dbReference type="SAM" id="Phobius"/>
    </source>
</evidence>
<evidence type="ECO:0000313" key="2">
    <source>
        <dbReference type="EMBL" id="KAE9632684.1"/>
    </source>
</evidence>
<feature type="transmembrane region" description="Helical" evidence="1">
    <location>
        <begin position="106"/>
        <end position="125"/>
    </location>
</feature>
<keyword evidence="1" id="KW-0812">Transmembrane</keyword>
<sequence length="131" mass="13537">MKNSMGEKWVLAVAGGIALGIGLLVGSSPVAFYASSEIELGHSASLLSEIRAPAMVLIVFGLAMLAAVGVPKIRAAVLVAAAMLYLSYGIGRLISLAMDGMPHSNLLVAMALEVGVGLLCAFAYWRHVKPA</sequence>
<dbReference type="Proteomes" id="UP000441586">
    <property type="component" value="Unassembled WGS sequence"/>
</dbReference>
<dbReference type="AlphaFoldDB" id="A0A6A4RR70"/>
<evidence type="ECO:0000313" key="3">
    <source>
        <dbReference type="Proteomes" id="UP000441586"/>
    </source>
</evidence>
<dbReference type="InterPro" id="IPR025597">
    <property type="entry name" value="DUF4345"/>
</dbReference>
<comment type="caution">
    <text evidence="2">The sequence shown here is derived from an EMBL/GenBank/DDBJ whole genome shotgun (WGS) entry which is preliminary data.</text>
</comment>
<reference evidence="2 3" key="1">
    <citation type="submission" date="2019-12" db="EMBL/GenBank/DDBJ databases">
        <authorList>
            <person name="Zhang Y.-J."/>
        </authorList>
    </citation>
    <scope>NUCLEOTIDE SEQUENCE [LARGE SCALE GENOMIC DNA]</scope>
    <source>
        <strain evidence="2 3">H18S-6</strain>
    </source>
</reference>
<keyword evidence="1" id="KW-1133">Transmembrane helix</keyword>
<proteinExistence type="predicted"/>
<organism evidence="2 3">
    <name type="scientific">Parasedimentitalea maritima</name>
    <dbReference type="NCBI Taxonomy" id="2578117"/>
    <lineage>
        <taxon>Bacteria</taxon>
        <taxon>Pseudomonadati</taxon>
        <taxon>Pseudomonadota</taxon>
        <taxon>Alphaproteobacteria</taxon>
        <taxon>Rhodobacterales</taxon>
        <taxon>Paracoccaceae</taxon>
        <taxon>Parasedimentitalea</taxon>
    </lineage>
</organism>
<dbReference type="RefSeq" id="WP_158976815.1">
    <property type="nucleotide sequence ID" value="NZ_WSFO01000001.1"/>
</dbReference>
<feature type="transmembrane region" description="Helical" evidence="1">
    <location>
        <begin position="50"/>
        <end position="68"/>
    </location>
</feature>
<protein>
    <submittedName>
        <fullName evidence="2">DUF4345 domain-containing protein</fullName>
    </submittedName>
</protein>